<dbReference type="SMART" id="SM00228">
    <property type="entry name" value="PDZ"/>
    <property type="match status" value="1"/>
</dbReference>
<dbReference type="InterPro" id="IPR041489">
    <property type="entry name" value="PDZ_6"/>
</dbReference>
<dbReference type="AlphaFoldDB" id="A0A1G9X5X1"/>
<dbReference type="STRING" id="192904.SAMN04488514_11728"/>
<dbReference type="InterPro" id="IPR001478">
    <property type="entry name" value="PDZ"/>
</dbReference>
<keyword evidence="2" id="KW-0645">Protease</keyword>
<keyword evidence="3" id="KW-1185">Reference proteome</keyword>
<protein>
    <submittedName>
        <fullName evidence="2">Aspartyl protease</fullName>
    </submittedName>
</protein>
<dbReference type="PROSITE" id="PS50106">
    <property type="entry name" value="PDZ"/>
    <property type="match status" value="1"/>
</dbReference>
<dbReference type="Pfam" id="PF13650">
    <property type="entry name" value="Asp_protease_2"/>
    <property type="match status" value="1"/>
</dbReference>
<name>A0A1G9X5X1_9FLAO</name>
<dbReference type="GO" id="GO:0006508">
    <property type="term" value="P:proteolysis"/>
    <property type="evidence" value="ECO:0007669"/>
    <property type="project" value="UniProtKB-KW"/>
</dbReference>
<evidence type="ECO:0000313" key="3">
    <source>
        <dbReference type="Proteomes" id="UP000199440"/>
    </source>
</evidence>
<sequence>MKNFLTYYLFLVLCIPFVGSAQGYSMPMGQRYEKVRFQLVNNLIIIPVSVNGTELSFILDSGVSSPILFNLSDQDSVQINNVSEIRIKGLGQGEPIDALSSNGNVFELKSVVNRSQPLYVVMDRGLNFSPSLGIPIHGIIGYDLFKDFIVDINYVKKIIKFHDPRFYRHRKGRQEESLALTVFKKKAYINGTVYLNERGQVPVKLLLDTGSSDAIWLFEDEDLGIPDKNYDDFLGIGLSGQVFGKRTMVNRLSIGGFILKDAKAAFPSKESFNNIKNLGDRNGSIGGEMLKRFNIVFDYPNNKIVLRKNKNFNTPFQYNMSGIDLQHNGVRYISESIADSRGVVQKEGKSFGDVQILFENRTRISLVPEIIVSGIRAGSPADEAGLKAGDIILSVNGKSIHRYKLQEVMQMLNEKDGKKIKVRIARRQNNLLFSFVLKHMFK</sequence>
<dbReference type="GO" id="GO:0008233">
    <property type="term" value="F:peptidase activity"/>
    <property type="evidence" value="ECO:0007669"/>
    <property type="project" value="UniProtKB-KW"/>
</dbReference>
<reference evidence="2 3" key="1">
    <citation type="submission" date="2016-10" db="EMBL/GenBank/DDBJ databases">
        <authorList>
            <person name="de Groot N.N."/>
        </authorList>
    </citation>
    <scope>NUCLEOTIDE SEQUENCE [LARGE SCALE GENOMIC DNA]</scope>
    <source>
        <strain evidence="2 3">DSM 19886</strain>
    </source>
</reference>
<keyword evidence="2" id="KW-0378">Hydrolase</keyword>
<dbReference type="SUPFAM" id="SSF50156">
    <property type="entry name" value="PDZ domain-like"/>
    <property type="match status" value="1"/>
</dbReference>
<dbReference type="InterPro" id="IPR021109">
    <property type="entry name" value="Peptidase_aspartic_dom_sf"/>
</dbReference>
<dbReference type="Gene3D" id="2.30.42.10">
    <property type="match status" value="1"/>
</dbReference>
<organism evidence="2 3">
    <name type="scientific">Kriegella aquimaris</name>
    <dbReference type="NCBI Taxonomy" id="192904"/>
    <lineage>
        <taxon>Bacteria</taxon>
        <taxon>Pseudomonadati</taxon>
        <taxon>Bacteroidota</taxon>
        <taxon>Flavobacteriia</taxon>
        <taxon>Flavobacteriales</taxon>
        <taxon>Flavobacteriaceae</taxon>
        <taxon>Kriegella</taxon>
    </lineage>
</organism>
<evidence type="ECO:0000259" key="1">
    <source>
        <dbReference type="PROSITE" id="PS50106"/>
    </source>
</evidence>
<dbReference type="Pfam" id="PF17820">
    <property type="entry name" value="PDZ_6"/>
    <property type="match status" value="1"/>
</dbReference>
<dbReference type="Proteomes" id="UP000199440">
    <property type="component" value="Unassembled WGS sequence"/>
</dbReference>
<gene>
    <name evidence="2" type="ORF">SAMN04488514_11728</name>
</gene>
<feature type="domain" description="PDZ" evidence="1">
    <location>
        <begin position="370"/>
        <end position="414"/>
    </location>
</feature>
<dbReference type="Gene3D" id="2.40.70.10">
    <property type="entry name" value="Acid Proteases"/>
    <property type="match status" value="2"/>
</dbReference>
<dbReference type="InterPro" id="IPR036034">
    <property type="entry name" value="PDZ_sf"/>
</dbReference>
<evidence type="ECO:0000313" key="2">
    <source>
        <dbReference type="EMBL" id="SDM91931.1"/>
    </source>
</evidence>
<accession>A0A1G9X5X1</accession>
<dbReference type="EMBL" id="FNGV01000017">
    <property type="protein sequence ID" value="SDM91931.1"/>
    <property type="molecule type" value="Genomic_DNA"/>
</dbReference>
<proteinExistence type="predicted"/>